<evidence type="ECO:0008006" key="2">
    <source>
        <dbReference type="Google" id="ProtNLM"/>
    </source>
</evidence>
<gene>
    <name evidence="1" type="ORF">I312_01684</name>
</gene>
<dbReference type="CDD" id="cd02440">
    <property type="entry name" value="AdoMet_MTases"/>
    <property type="match status" value="1"/>
</dbReference>
<reference evidence="1" key="1">
    <citation type="submission" date="2015-01" db="EMBL/GenBank/DDBJ databases">
        <title>The Genome Sequence of Cryptococcus gattii CA1280.</title>
        <authorList>
            <consortium name="The Broad Institute Genomics Platform"/>
            <person name="Cuomo C."/>
            <person name="Litvintseva A."/>
            <person name="Chen Y."/>
            <person name="Heitman J."/>
            <person name="Sun S."/>
            <person name="Springer D."/>
            <person name="Dromer F."/>
            <person name="Young S."/>
            <person name="Zeng Q."/>
            <person name="Gargeya S."/>
            <person name="Abouelleil A."/>
            <person name="Alvarado L."/>
            <person name="Chapman S.B."/>
            <person name="Gainer-Dewar J."/>
            <person name="Goldberg J."/>
            <person name="Griggs A."/>
            <person name="Gujja S."/>
            <person name="Hansen M."/>
            <person name="Howarth C."/>
            <person name="Imamovic A."/>
            <person name="Larimer J."/>
            <person name="Murphy C."/>
            <person name="Naylor J."/>
            <person name="Pearson M."/>
            <person name="Priest M."/>
            <person name="Roberts A."/>
            <person name="Saif S."/>
            <person name="Shea T."/>
            <person name="Sykes S."/>
            <person name="Wortman J."/>
            <person name="Nusbaum C."/>
            <person name="Birren B."/>
        </authorList>
    </citation>
    <scope>NUCLEOTIDE SEQUENCE [LARGE SCALE GENOMIC DNA]</scope>
    <source>
        <strain evidence="1">CA1280</strain>
    </source>
</reference>
<organism evidence="1">
    <name type="scientific">Cryptococcus bacillisporus CA1280</name>
    <dbReference type="NCBI Taxonomy" id="1296109"/>
    <lineage>
        <taxon>Eukaryota</taxon>
        <taxon>Fungi</taxon>
        <taxon>Dikarya</taxon>
        <taxon>Basidiomycota</taxon>
        <taxon>Agaricomycotina</taxon>
        <taxon>Tremellomycetes</taxon>
        <taxon>Tremellales</taxon>
        <taxon>Cryptococcaceae</taxon>
        <taxon>Cryptococcus</taxon>
        <taxon>Cryptococcus gattii species complex</taxon>
    </lineage>
</organism>
<name>A0A0D0VTC2_CRYGA</name>
<dbReference type="Pfam" id="PF13489">
    <property type="entry name" value="Methyltransf_23"/>
    <property type="match status" value="1"/>
</dbReference>
<dbReference type="OrthoDB" id="10017101at2759"/>
<evidence type="ECO:0000313" key="1">
    <source>
        <dbReference type="EMBL" id="KIR48615.1"/>
    </source>
</evidence>
<dbReference type="Gene3D" id="3.40.50.150">
    <property type="entry name" value="Vaccinia Virus protein VP39"/>
    <property type="match status" value="1"/>
</dbReference>
<dbReference type="SUPFAM" id="SSF53335">
    <property type="entry name" value="S-adenosyl-L-methionine-dependent methyltransferases"/>
    <property type="match status" value="1"/>
</dbReference>
<dbReference type="HOGENOM" id="CLU_037990_5_3_1"/>
<protein>
    <recommendedName>
        <fullName evidence="2">Methyltransferase domain-containing protein</fullName>
    </recommendedName>
</protein>
<dbReference type="AlphaFoldDB" id="A0A0D0VTC2"/>
<accession>A0A0D0VTC2</accession>
<sequence>MSHKPSLMNHDPNAYRTHASFVFSAANSAPVLRLLNPKPGEKIIDLGCGTGEITIAIKEVVGDQDIQAAESFAKAHPEYESAFDAVFTSATLHWCKDSPEGVVQLINWLLRPGGRMAFEFGGFGNACGVRAALHHTIRAKGINPIHLDPWYFPTANQYEKVKSLYDEYP</sequence>
<dbReference type="EMBL" id="KN847976">
    <property type="protein sequence ID" value="KIR48615.1"/>
    <property type="molecule type" value="Genomic_DNA"/>
</dbReference>
<dbReference type="InterPro" id="IPR029063">
    <property type="entry name" value="SAM-dependent_MTases_sf"/>
</dbReference>
<dbReference type="PANTHER" id="PTHR43861">
    <property type="entry name" value="TRANS-ACONITATE 2-METHYLTRANSFERASE-RELATED"/>
    <property type="match status" value="1"/>
</dbReference>
<dbReference type="PANTHER" id="PTHR43861:SF1">
    <property type="entry name" value="TRANS-ACONITATE 2-METHYLTRANSFERASE"/>
    <property type="match status" value="1"/>
</dbReference>
<proteinExistence type="predicted"/>